<organism evidence="2 3">
    <name type="scientific">Cotesia typhae</name>
    <dbReference type="NCBI Taxonomy" id="2053667"/>
    <lineage>
        <taxon>Eukaryota</taxon>
        <taxon>Metazoa</taxon>
        <taxon>Ecdysozoa</taxon>
        <taxon>Arthropoda</taxon>
        <taxon>Hexapoda</taxon>
        <taxon>Insecta</taxon>
        <taxon>Pterygota</taxon>
        <taxon>Neoptera</taxon>
        <taxon>Endopterygota</taxon>
        <taxon>Hymenoptera</taxon>
        <taxon>Apocrita</taxon>
        <taxon>Ichneumonoidea</taxon>
        <taxon>Braconidae</taxon>
        <taxon>Microgastrinae</taxon>
        <taxon>Cotesia</taxon>
    </lineage>
</organism>
<dbReference type="PANTHER" id="PTHR31493">
    <property type="entry name" value="NAZO FAMILY MEMBER"/>
    <property type="match status" value="1"/>
</dbReference>
<evidence type="ECO:0000313" key="2">
    <source>
        <dbReference type="EMBL" id="KAG8034683.1"/>
    </source>
</evidence>
<dbReference type="Proteomes" id="UP000729913">
    <property type="component" value="Unassembled WGS sequence"/>
</dbReference>
<comment type="caution">
    <text evidence="2">The sequence shown here is derived from an EMBL/GenBank/DDBJ whole genome shotgun (WGS) entry which is preliminary data.</text>
</comment>
<reference evidence="2" key="2">
    <citation type="submission" date="2021-04" db="EMBL/GenBank/DDBJ databases">
        <title>Genome-wide patterns of bracovirus chromosomal integration into multiple host tissues during parasitism.</title>
        <authorList>
            <person name="Chebbi M.A.C."/>
        </authorList>
    </citation>
    <scope>NUCLEOTIDE SEQUENCE</scope>
    <source>
        <tissue evidence="2">Whole body</tissue>
    </source>
</reference>
<evidence type="ECO:0000256" key="1">
    <source>
        <dbReference type="ARBA" id="ARBA00029457"/>
    </source>
</evidence>
<gene>
    <name evidence="2" type="ORF">G9C98_007759</name>
</gene>
<dbReference type="AlphaFoldDB" id="A0A8J5V6R8"/>
<protein>
    <submittedName>
        <fullName evidence="2">Uncharacterized protein</fullName>
    </submittedName>
</protein>
<dbReference type="Pfam" id="PF20721">
    <property type="entry name" value="C19orf12"/>
    <property type="match status" value="1"/>
</dbReference>
<dbReference type="PANTHER" id="PTHR31493:SF1">
    <property type="entry name" value="PROTEIN C19ORF12"/>
    <property type="match status" value="1"/>
</dbReference>
<name>A0A8J5V6R8_9HYME</name>
<dbReference type="EMBL" id="JAAOIC020000067">
    <property type="protein sequence ID" value="KAG8034683.1"/>
    <property type="molecule type" value="Genomic_DNA"/>
</dbReference>
<dbReference type="InterPro" id="IPR033369">
    <property type="entry name" value="C19orf12"/>
</dbReference>
<reference evidence="2" key="1">
    <citation type="submission" date="2020-03" db="EMBL/GenBank/DDBJ databases">
        <authorList>
            <person name="Chebbi M.A."/>
            <person name="Drezen J.M."/>
        </authorList>
    </citation>
    <scope>NUCLEOTIDE SEQUENCE</scope>
    <source>
        <tissue evidence="2">Whole body</tissue>
    </source>
</reference>
<accession>A0A8J5V6R8</accession>
<evidence type="ECO:0000313" key="3">
    <source>
        <dbReference type="Proteomes" id="UP000729913"/>
    </source>
</evidence>
<dbReference type="OrthoDB" id="5976774at2759"/>
<proteinExistence type="inferred from homology"/>
<comment type="similarity">
    <text evidence="1">Belongs to the C19orf12 family.</text>
</comment>
<keyword evidence="3" id="KW-1185">Reference proteome</keyword>
<sequence length="134" mass="14390">MMSYSDNELMNVICDISEIKSMKIAVKSSFQSGAIVGTAVTVGGLLFGPRGIAIGGILGGLGASFAMEGKFKSVPEILTNDLTAKQKKEMMDAIRKLLTVENIMTVAMLITERGVLEALVNLISNFLKNLNYDL</sequence>